<protein>
    <submittedName>
        <fullName evidence="7">Tetratricopeptide repeat protein</fullName>
    </submittedName>
</protein>
<evidence type="ECO:0000256" key="2">
    <source>
        <dbReference type="ARBA" id="ARBA00022803"/>
    </source>
</evidence>
<name>A0A4R8BWL5_9ACTN</name>
<dbReference type="Pfam" id="PF13432">
    <property type="entry name" value="TPR_16"/>
    <property type="match status" value="1"/>
</dbReference>
<evidence type="ECO:0000256" key="4">
    <source>
        <dbReference type="SAM" id="MobiDB-lite"/>
    </source>
</evidence>
<keyword evidence="5" id="KW-0472">Membrane</keyword>
<keyword evidence="8" id="KW-1185">Reference proteome</keyword>
<dbReference type="SMART" id="SM00028">
    <property type="entry name" value="TPR"/>
    <property type="match status" value="2"/>
</dbReference>
<dbReference type="InterPro" id="IPR011990">
    <property type="entry name" value="TPR-like_helical_dom_sf"/>
</dbReference>
<feature type="repeat" description="TPR" evidence="3">
    <location>
        <begin position="159"/>
        <end position="192"/>
    </location>
</feature>
<dbReference type="AlphaFoldDB" id="A0A4R8BWL5"/>
<feature type="region of interest" description="Disordered" evidence="4">
    <location>
        <begin position="71"/>
        <end position="93"/>
    </location>
</feature>
<keyword evidence="1" id="KW-0677">Repeat</keyword>
<evidence type="ECO:0000256" key="1">
    <source>
        <dbReference type="ARBA" id="ARBA00022737"/>
    </source>
</evidence>
<evidence type="ECO:0000256" key="5">
    <source>
        <dbReference type="SAM" id="Phobius"/>
    </source>
</evidence>
<gene>
    <name evidence="7" type="ORF">EV653_6210</name>
</gene>
<evidence type="ECO:0000313" key="8">
    <source>
        <dbReference type="Proteomes" id="UP000295146"/>
    </source>
</evidence>
<dbReference type="Proteomes" id="UP000295146">
    <property type="component" value="Unassembled WGS sequence"/>
</dbReference>
<dbReference type="InterPro" id="IPR036869">
    <property type="entry name" value="J_dom_sf"/>
</dbReference>
<dbReference type="InterPro" id="IPR001623">
    <property type="entry name" value="DnaJ_domain"/>
</dbReference>
<dbReference type="SUPFAM" id="SSF46565">
    <property type="entry name" value="Chaperone J-domain"/>
    <property type="match status" value="1"/>
</dbReference>
<evidence type="ECO:0000256" key="3">
    <source>
        <dbReference type="PROSITE-ProRule" id="PRU00339"/>
    </source>
</evidence>
<evidence type="ECO:0000313" key="7">
    <source>
        <dbReference type="EMBL" id="TDW66188.1"/>
    </source>
</evidence>
<dbReference type="PROSITE" id="PS50005">
    <property type="entry name" value="TPR"/>
    <property type="match status" value="1"/>
</dbReference>
<reference evidence="7 8" key="1">
    <citation type="submission" date="2019-03" db="EMBL/GenBank/DDBJ databases">
        <title>Genomic Encyclopedia of Type Strains, Phase III (KMG-III): the genomes of soil and plant-associated and newly described type strains.</title>
        <authorList>
            <person name="Whitman W."/>
        </authorList>
    </citation>
    <scope>NUCLEOTIDE SEQUENCE [LARGE SCALE GENOMIC DNA]</scope>
    <source>
        <strain evidence="7 8">VKM Ac-2573</strain>
    </source>
</reference>
<dbReference type="PANTHER" id="PTHR45188">
    <property type="entry name" value="DNAJ PROTEIN P58IPK HOMOLOG"/>
    <property type="match status" value="1"/>
</dbReference>
<dbReference type="EMBL" id="SODP01000003">
    <property type="protein sequence ID" value="TDW66188.1"/>
    <property type="molecule type" value="Genomic_DNA"/>
</dbReference>
<keyword evidence="5" id="KW-1133">Transmembrane helix</keyword>
<feature type="transmembrane region" description="Helical" evidence="5">
    <location>
        <begin position="310"/>
        <end position="332"/>
    </location>
</feature>
<dbReference type="RefSeq" id="WP_134107929.1">
    <property type="nucleotide sequence ID" value="NZ_SODP01000003.1"/>
</dbReference>
<accession>A0A4R8BWL5</accession>
<feature type="compositionally biased region" description="Polar residues" evidence="4">
    <location>
        <begin position="80"/>
        <end position="92"/>
    </location>
</feature>
<dbReference type="PANTHER" id="PTHR45188:SF2">
    <property type="entry name" value="DNAJ HOMOLOG SUBFAMILY C MEMBER 7"/>
    <property type="match status" value="1"/>
</dbReference>
<comment type="caution">
    <text evidence="7">The sequence shown here is derived from an EMBL/GenBank/DDBJ whole genome shotgun (WGS) entry which is preliminary data.</text>
</comment>
<keyword evidence="2 3" id="KW-0802">TPR repeat</keyword>
<dbReference type="Gene3D" id="1.10.287.110">
    <property type="entry name" value="DnaJ domain"/>
    <property type="match status" value="1"/>
</dbReference>
<organism evidence="7 8">
    <name type="scientific">Kribbella pratensis</name>
    <dbReference type="NCBI Taxonomy" id="2512112"/>
    <lineage>
        <taxon>Bacteria</taxon>
        <taxon>Bacillati</taxon>
        <taxon>Actinomycetota</taxon>
        <taxon>Actinomycetes</taxon>
        <taxon>Propionibacteriales</taxon>
        <taxon>Kribbellaceae</taxon>
        <taxon>Kribbella</taxon>
    </lineage>
</organism>
<evidence type="ECO:0000259" key="6">
    <source>
        <dbReference type="PROSITE" id="PS50076"/>
    </source>
</evidence>
<proteinExistence type="predicted"/>
<dbReference type="PROSITE" id="PS50076">
    <property type="entry name" value="DNAJ_2"/>
    <property type="match status" value="1"/>
</dbReference>
<dbReference type="OrthoDB" id="4570223at2"/>
<feature type="domain" description="J" evidence="6">
    <location>
        <begin position="8"/>
        <end position="77"/>
    </location>
</feature>
<feature type="transmembrane region" description="Helical" evidence="5">
    <location>
        <begin position="338"/>
        <end position="357"/>
    </location>
</feature>
<sequence>MTMTQFVDFYQVLQIPATAGVDAIRSAVTKQRRQWVKRQSSADPDRRAEAEARVREIDRAEKVLLDQTARAAFDRERTSQRPQQETPTSTPGNWIDKAREYLLADNPAAANYAAKEAIGKEGNDAEAWFLRAHSSFLLGNGRDAGFEFTEAIRLRPDCALYHYGFAEAFAAQELWREALTEYDQALRLDPGNPEYRTAIAIVHLQDDRPGTALEIMEALVQEYPDNEVHKYYLAIALHDNALDSLGRIRPLVYDSRLVDAGGFSVVSAAQVEWLDRQVQRMVTLRSKNPEVYKLIDGLREMVVEAREVRWNLTGSGPWLIAFVLLGVIPFFAGLGGSFGAAMFGLIAGGLIVALYTSSRRLPVWKHRSKALTASGRLLQPGI</sequence>
<dbReference type="Gene3D" id="1.25.40.10">
    <property type="entry name" value="Tetratricopeptide repeat domain"/>
    <property type="match status" value="1"/>
</dbReference>
<dbReference type="InterPro" id="IPR019734">
    <property type="entry name" value="TPR_rpt"/>
</dbReference>
<keyword evidence="5" id="KW-0812">Transmembrane</keyword>
<dbReference type="SUPFAM" id="SSF48452">
    <property type="entry name" value="TPR-like"/>
    <property type="match status" value="1"/>
</dbReference>